<evidence type="ECO:0000313" key="1">
    <source>
        <dbReference type="EMBL" id="WOH02051.1"/>
    </source>
</evidence>
<keyword evidence="2" id="KW-1185">Reference proteome</keyword>
<dbReference type="Pfam" id="PF05056">
    <property type="entry name" value="DUF674"/>
    <property type="match status" value="1"/>
</dbReference>
<protein>
    <recommendedName>
        <fullName evidence="3">DUF674 family protein</fullName>
    </recommendedName>
</protein>
<reference evidence="1" key="1">
    <citation type="journal article" date="2016" name="Nat. Genet.">
        <title>A high-quality carrot genome assembly provides new insights into carotenoid accumulation and asterid genome evolution.</title>
        <authorList>
            <person name="Iorizzo M."/>
            <person name="Ellison S."/>
            <person name="Senalik D."/>
            <person name="Zeng P."/>
            <person name="Satapoomin P."/>
            <person name="Huang J."/>
            <person name="Bowman M."/>
            <person name="Iovene M."/>
            <person name="Sanseverino W."/>
            <person name="Cavagnaro P."/>
            <person name="Yildiz M."/>
            <person name="Macko-Podgorni A."/>
            <person name="Moranska E."/>
            <person name="Grzebelus E."/>
            <person name="Grzebelus D."/>
            <person name="Ashrafi H."/>
            <person name="Zheng Z."/>
            <person name="Cheng S."/>
            <person name="Spooner D."/>
            <person name="Van Deynze A."/>
            <person name="Simon P."/>
        </authorList>
    </citation>
    <scope>NUCLEOTIDE SEQUENCE</scope>
    <source>
        <tissue evidence="1">Leaf</tissue>
    </source>
</reference>
<dbReference type="PANTHER" id="PTHR33103:SF27">
    <property type="entry name" value="OS04G0594700 PROTEIN"/>
    <property type="match status" value="1"/>
</dbReference>
<dbReference type="InterPro" id="IPR007750">
    <property type="entry name" value="DUF674"/>
</dbReference>
<dbReference type="AlphaFoldDB" id="A0AAF0X5B2"/>
<sequence length="487" mass="54973">MAIVVSSEAAARAVVVSSKDAEREVDIPVKLVIDKEKKRVVFAEADGDFADILFSFLTLPMGTIIRLLAQHSDQSKQLNIGNFNTLCSSVKNLDAKYFVTDVSKDLLTNTRNLADYECRRLRINIDDTKPAQHFVCQNLDCIVDQDLPSLSTCNIAKCRRCGDYLKTPINFLDDMRENNSGVFFAQTASFIITDALNVFPNTMGSTFEILEMAGVSDFGVLEETTLQFGSHEILELLKCSLFSKTPLSDMVFGEKDIVKDIVLIPSFQCRISTEHIYGFINMTVNVLVQKSTKKILLAQTAEDFVEFLFGFLAMPLGRIISFLGESFSSDGTVENLHNSLPNLDVGRYFKFDELRQILLYPEVDYGSYHSLYFRKEWSRDFYYTSRRESSYEEDTFHLTREGGPVMKIEHPKEYLRGPKMFLVTDDLIVTPFSSMSCITYLHSLKVSPGDVEEHQINIGPEEALNLLRACMISTSVLNNGLGSLQVF</sequence>
<dbReference type="PANTHER" id="PTHR33103">
    <property type="entry name" value="OS01G0153900 PROTEIN"/>
    <property type="match status" value="1"/>
</dbReference>
<evidence type="ECO:0000313" key="2">
    <source>
        <dbReference type="Proteomes" id="UP000077755"/>
    </source>
</evidence>
<dbReference type="Proteomes" id="UP000077755">
    <property type="component" value="Chromosome 5"/>
</dbReference>
<dbReference type="KEGG" id="dcr:108221722"/>
<evidence type="ECO:0008006" key="3">
    <source>
        <dbReference type="Google" id="ProtNLM"/>
    </source>
</evidence>
<reference evidence="1" key="2">
    <citation type="submission" date="2022-03" db="EMBL/GenBank/DDBJ databases">
        <title>Draft title - Genomic analysis of global carrot germplasm unveils the trajectory of domestication and the origin of high carotenoid orange carrot.</title>
        <authorList>
            <person name="Iorizzo M."/>
            <person name="Ellison S."/>
            <person name="Senalik D."/>
            <person name="Macko-Podgorni A."/>
            <person name="Grzebelus D."/>
            <person name="Bostan H."/>
            <person name="Rolling W."/>
            <person name="Curaba J."/>
            <person name="Simon P."/>
        </authorList>
    </citation>
    <scope>NUCLEOTIDE SEQUENCE</scope>
    <source>
        <tissue evidence="1">Leaf</tissue>
    </source>
</reference>
<organism evidence="1 2">
    <name type="scientific">Daucus carota subsp. sativus</name>
    <name type="common">Carrot</name>
    <dbReference type="NCBI Taxonomy" id="79200"/>
    <lineage>
        <taxon>Eukaryota</taxon>
        <taxon>Viridiplantae</taxon>
        <taxon>Streptophyta</taxon>
        <taxon>Embryophyta</taxon>
        <taxon>Tracheophyta</taxon>
        <taxon>Spermatophyta</taxon>
        <taxon>Magnoliopsida</taxon>
        <taxon>eudicotyledons</taxon>
        <taxon>Gunneridae</taxon>
        <taxon>Pentapetalae</taxon>
        <taxon>asterids</taxon>
        <taxon>campanulids</taxon>
        <taxon>Apiales</taxon>
        <taxon>Apiaceae</taxon>
        <taxon>Apioideae</taxon>
        <taxon>Scandiceae</taxon>
        <taxon>Daucinae</taxon>
        <taxon>Daucus</taxon>
        <taxon>Daucus sect. Daucus</taxon>
    </lineage>
</organism>
<proteinExistence type="predicted"/>
<name>A0AAF0X5B2_DAUCS</name>
<dbReference type="EMBL" id="CP093347">
    <property type="protein sequence ID" value="WOH02051.1"/>
    <property type="molecule type" value="Genomic_DNA"/>
</dbReference>
<gene>
    <name evidence="1" type="ORF">DCAR_0521439</name>
</gene>
<accession>A0AAF0X5B2</accession>